<evidence type="ECO:0008006" key="4">
    <source>
        <dbReference type="Google" id="ProtNLM"/>
    </source>
</evidence>
<gene>
    <name evidence="2" type="ORF">AB0I59_39720</name>
</gene>
<dbReference type="EMBL" id="JBFALK010000034">
    <property type="protein sequence ID" value="MEV0974758.1"/>
    <property type="molecule type" value="Genomic_DNA"/>
</dbReference>
<sequence length="283" mass="30317">MPEKALTFPDIAMLLLLMAEAEEISNPELEARYHVTLNGRERRKLNDLKLVESWKQGRSYVHVLTDQGWARVAEEVRAGIEMPPKGGGKLAAAAALALAAGLQRFLDRTDQRYSDIFTPRNDAEPASAEHGDDLTPTGNHGSAPVSPNGTSSAAHDASATTSGGLASSDRQATPTSSTPQEVSSAVSPITTASGSETDLVARIRAAYADLAREPGAWVSLTKLRPLLGDAPRADVDEALRQMNRMPDVNIVPESNQKALTPQDRDAAVNIGDQDKHLLWIGAR</sequence>
<evidence type="ECO:0000313" key="2">
    <source>
        <dbReference type="EMBL" id="MEV0974758.1"/>
    </source>
</evidence>
<name>A0ABV3GSZ3_MICGL</name>
<dbReference type="Proteomes" id="UP001551675">
    <property type="component" value="Unassembled WGS sequence"/>
</dbReference>
<feature type="region of interest" description="Disordered" evidence="1">
    <location>
        <begin position="117"/>
        <end position="192"/>
    </location>
</feature>
<dbReference type="RefSeq" id="WP_061261690.1">
    <property type="nucleotide sequence ID" value="NZ_JBFALK010000034.1"/>
</dbReference>
<reference evidence="2 3" key="1">
    <citation type="submission" date="2024-06" db="EMBL/GenBank/DDBJ databases">
        <title>The Natural Products Discovery Center: Release of the First 8490 Sequenced Strains for Exploring Actinobacteria Biosynthetic Diversity.</title>
        <authorList>
            <person name="Kalkreuter E."/>
            <person name="Kautsar S.A."/>
            <person name="Yang D."/>
            <person name="Bader C.D."/>
            <person name="Teijaro C.N."/>
            <person name="Fluegel L."/>
            <person name="Davis C.M."/>
            <person name="Simpson J.R."/>
            <person name="Lauterbach L."/>
            <person name="Steele A.D."/>
            <person name="Gui C."/>
            <person name="Meng S."/>
            <person name="Li G."/>
            <person name="Viehrig K."/>
            <person name="Ye F."/>
            <person name="Su P."/>
            <person name="Kiefer A.F."/>
            <person name="Nichols A."/>
            <person name="Cepeda A.J."/>
            <person name="Yan W."/>
            <person name="Fan B."/>
            <person name="Jiang Y."/>
            <person name="Adhikari A."/>
            <person name="Zheng C.-J."/>
            <person name="Schuster L."/>
            <person name="Cowan T.M."/>
            <person name="Smanski M.J."/>
            <person name="Chevrette M.G."/>
            <person name="De Carvalho L.P.S."/>
            <person name="Shen B."/>
        </authorList>
    </citation>
    <scope>NUCLEOTIDE SEQUENCE [LARGE SCALE GENOMIC DNA]</scope>
    <source>
        <strain evidence="2 3">NPDC050100</strain>
    </source>
</reference>
<comment type="caution">
    <text evidence="2">The sequence shown here is derived from an EMBL/GenBank/DDBJ whole genome shotgun (WGS) entry which is preliminary data.</text>
</comment>
<evidence type="ECO:0000313" key="3">
    <source>
        <dbReference type="Proteomes" id="UP001551675"/>
    </source>
</evidence>
<proteinExistence type="predicted"/>
<keyword evidence="3" id="KW-1185">Reference proteome</keyword>
<feature type="compositionally biased region" description="Polar residues" evidence="1">
    <location>
        <begin position="136"/>
        <end position="148"/>
    </location>
</feature>
<feature type="compositionally biased region" description="Polar residues" evidence="1">
    <location>
        <begin position="169"/>
        <end position="192"/>
    </location>
</feature>
<accession>A0ABV3GSZ3</accession>
<organism evidence="2 3">
    <name type="scientific">Microtetraspora glauca</name>
    <dbReference type="NCBI Taxonomy" id="1996"/>
    <lineage>
        <taxon>Bacteria</taxon>
        <taxon>Bacillati</taxon>
        <taxon>Actinomycetota</taxon>
        <taxon>Actinomycetes</taxon>
        <taxon>Streptosporangiales</taxon>
        <taxon>Streptosporangiaceae</taxon>
        <taxon>Microtetraspora</taxon>
    </lineage>
</organism>
<evidence type="ECO:0000256" key="1">
    <source>
        <dbReference type="SAM" id="MobiDB-lite"/>
    </source>
</evidence>
<protein>
    <recommendedName>
        <fullName evidence="4">MarR family transcriptional regulator</fullName>
    </recommendedName>
</protein>
<feature type="compositionally biased region" description="Basic and acidic residues" evidence="1">
    <location>
        <begin position="121"/>
        <end position="133"/>
    </location>
</feature>
<feature type="compositionally biased region" description="Low complexity" evidence="1">
    <location>
        <begin position="149"/>
        <end position="168"/>
    </location>
</feature>